<proteinExistence type="predicted"/>
<feature type="domain" description="Outer membrane lipoprotein BamD-like" evidence="5">
    <location>
        <begin position="3"/>
        <end position="185"/>
    </location>
</feature>
<organism evidence="6 7">
    <name type="scientific">Candidatus Magnetobacterium casense</name>
    <dbReference type="NCBI Taxonomy" id="1455061"/>
    <lineage>
        <taxon>Bacteria</taxon>
        <taxon>Pseudomonadati</taxon>
        <taxon>Nitrospirota</taxon>
        <taxon>Thermodesulfovibrionia</taxon>
        <taxon>Thermodesulfovibrionales</taxon>
        <taxon>Candidatus Magnetobacteriaceae</taxon>
        <taxon>Candidatus Magnetobacterium</taxon>
    </lineage>
</organism>
<dbReference type="InterPro" id="IPR017689">
    <property type="entry name" value="BamD"/>
</dbReference>
<reference evidence="6 7" key="1">
    <citation type="journal article" date="2020" name="J Geophys Res Biogeosci">
        <title>Magnetotaxis as an Adaptation to Enable Bacterial Shuttling of Microbial Sulfur and Sulfur Cycling Across Aquatic Oxic#Anoxic Interfaces.</title>
        <authorList>
            <person name="Li J."/>
            <person name="Liu P."/>
            <person name="Wang J."/>
            <person name="Roberts A.P."/>
            <person name="Pan Y."/>
        </authorList>
    </citation>
    <scope>NUCLEOTIDE SEQUENCE [LARGE SCALE GENOMIC DNA]</scope>
    <source>
        <strain evidence="6 7">MYR-1_YQ</strain>
    </source>
</reference>
<keyword evidence="2" id="KW-0472">Membrane</keyword>
<dbReference type="SMART" id="SM00028">
    <property type="entry name" value="TPR"/>
    <property type="match status" value="3"/>
</dbReference>
<keyword evidence="1" id="KW-0732">Signal</keyword>
<keyword evidence="4" id="KW-0802">TPR repeat</keyword>
<dbReference type="RefSeq" id="WP_218253214.1">
    <property type="nucleotide sequence ID" value="NZ_JABXWD010000290.1"/>
</dbReference>
<feature type="repeat" description="TPR" evidence="4">
    <location>
        <begin position="31"/>
        <end position="64"/>
    </location>
</feature>
<dbReference type="InterPro" id="IPR019734">
    <property type="entry name" value="TPR_rpt"/>
</dbReference>
<accession>A0ABS6S178</accession>
<feature type="non-terminal residue" evidence="6">
    <location>
        <position position="1"/>
    </location>
</feature>
<evidence type="ECO:0000256" key="2">
    <source>
        <dbReference type="ARBA" id="ARBA00023136"/>
    </source>
</evidence>
<evidence type="ECO:0000256" key="3">
    <source>
        <dbReference type="ARBA" id="ARBA00023237"/>
    </source>
</evidence>
<name>A0ABS6S178_9BACT</name>
<sequence length="210" mass="24677">AVKMIENKEYTEGRELLTEVINRDRTKTYAPLAQLKLAESYVKDDEVDLSIEEYRKFLSSYPDNRYAPNAQYQIAALTFSQIEGADRGYKAAESAIREFRKLAELYPRNPYRDVIELRLQKCRNVLAEHEFYVGKFYLKKESFKAALGRFNIILEKYGDFTAVDEVYYHMAMSYKGLKDKDKAREYFNKALEIVKEDKLRKEARKGLNSL</sequence>
<feature type="repeat" description="TPR" evidence="4">
    <location>
        <begin position="164"/>
        <end position="197"/>
    </location>
</feature>
<keyword evidence="3" id="KW-0998">Cell outer membrane</keyword>
<dbReference type="EMBL" id="JABXWD010000290">
    <property type="protein sequence ID" value="MBV6342599.1"/>
    <property type="molecule type" value="Genomic_DNA"/>
</dbReference>
<evidence type="ECO:0000256" key="1">
    <source>
        <dbReference type="ARBA" id="ARBA00022729"/>
    </source>
</evidence>
<evidence type="ECO:0000259" key="5">
    <source>
        <dbReference type="Pfam" id="PF13525"/>
    </source>
</evidence>
<comment type="caution">
    <text evidence="6">The sequence shown here is derived from an EMBL/GenBank/DDBJ whole genome shotgun (WGS) entry which is preliminary data.</text>
</comment>
<dbReference type="NCBIfam" id="TIGR03302">
    <property type="entry name" value="OM_YfiO"/>
    <property type="match status" value="1"/>
</dbReference>
<keyword evidence="7" id="KW-1185">Reference proteome</keyword>
<dbReference type="Pfam" id="PF13525">
    <property type="entry name" value="YfiO"/>
    <property type="match status" value="1"/>
</dbReference>
<evidence type="ECO:0000313" key="7">
    <source>
        <dbReference type="Proteomes" id="UP001196980"/>
    </source>
</evidence>
<protein>
    <submittedName>
        <fullName evidence="6">Outer membrane protein assembly factor BamD</fullName>
    </submittedName>
</protein>
<dbReference type="InterPro" id="IPR039565">
    <property type="entry name" value="BamD-like"/>
</dbReference>
<dbReference type="PROSITE" id="PS50005">
    <property type="entry name" value="TPR"/>
    <property type="match status" value="2"/>
</dbReference>
<dbReference type="Proteomes" id="UP001196980">
    <property type="component" value="Unassembled WGS sequence"/>
</dbReference>
<evidence type="ECO:0000256" key="4">
    <source>
        <dbReference type="PROSITE-ProRule" id="PRU00339"/>
    </source>
</evidence>
<evidence type="ECO:0000313" key="6">
    <source>
        <dbReference type="EMBL" id="MBV6342599.1"/>
    </source>
</evidence>
<gene>
    <name evidence="6" type="primary">bamD</name>
    <name evidence="6" type="ORF">HWQ67_13500</name>
</gene>